<evidence type="ECO:0000313" key="2">
    <source>
        <dbReference type="EMBL" id="SOB79395.1"/>
    </source>
</evidence>
<feature type="transmembrane region" description="Helical" evidence="1">
    <location>
        <begin position="82"/>
        <end position="105"/>
    </location>
</feature>
<dbReference type="RefSeq" id="WP_097062429.1">
    <property type="nucleotide sequence ID" value="NZ_OBMI01000001.1"/>
</dbReference>
<name>A0A285QBR8_9SPHN</name>
<keyword evidence="1" id="KW-0472">Membrane</keyword>
<evidence type="ECO:0000313" key="3">
    <source>
        <dbReference type="Proteomes" id="UP000219494"/>
    </source>
</evidence>
<feature type="transmembrane region" description="Helical" evidence="1">
    <location>
        <begin position="50"/>
        <end position="70"/>
    </location>
</feature>
<keyword evidence="3" id="KW-1185">Reference proteome</keyword>
<dbReference type="OrthoDB" id="648493at2"/>
<dbReference type="EMBL" id="OBMI01000001">
    <property type="protein sequence ID" value="SOB79395.1"/>
    <property type="molecule type" value="Genomic_DNA"/>
</dbReference>
<feature type="transmembrane region" description="Helical" evidence="1">
    <location>
        <begin position="15"/>
        <end position="38"/>
    </location>
</feature>
<dbReference type="Proteomes" id="UP000219494">
    <property type="component" value="Unassembled WGS sequence"/>
</dbReference>
<accession>A0A285QBR8</accession>
<dbReference type="AlphaFoldDB" id="A0A285QBR8"/>
<feature type="transmembrane region" description="Helical" evidence="1">
    <location>
        <begin position="206"/>
        <end position="224"/>
    </location>
</feature>
<organism evidence="2 3">
    <name type="scientific">Sphingomonas guangdongensis</name>
    <dbReference type="NCBI Taxonomy" id="1141890"/>
    <lineage>
        <taxon>Bacteria</taxon>
        <taxon>Pseudomonadati</taxon>
        <taxon>Pseudomonadota</taxon>
        <taxon>Alphaproteobacteria</taxon>
        <taxon>Sphingomonadales</taxon>
        <taxon>Sphingomonadaceae</taxon>
        <taxon>Sphingomonas</taxon>
    </lineage>
</organism>
<keyword evidence="1" id="KW-1133">Transmembrane helix</keyword>
<feature type="transmembrane region" description="Helical" evidence="1">
    <location>
        <begin position="150"/>
        <end position="167"/>
    </location>
</feature>
<sequence length="239" mass="25694">MVAAAEMRAGARGEWTFFATMSLVVAGVIAAGFGPSYVRSSAGSGLPWWVHLHGAVMTAWIALFAVQAALVRRRALPIHRALGIASVALVAAMVPLGIATNLLAIRRGATPPFFTPAEMFAADTIDLLLFAGLFAWALVLRHRREWHKRLLLCATVLLAWPAIGRLPPVRWGGIELVIPISSALLIGLALVGPLHDLLTRRRVHPAYLWGVGLIVLAQPLHALVARSDLATRVVERVSA</sequence>
<protein>
    <submittedName>
        <fullName evidence="2">Uncharacterized protein</fullName>
    </submittedName>
</protein>
<evidence type="ECO:0000256" key="1">
    <source>
        <dbReference type="SAM" id="Phobius"/>
    </source>
</evidence>
<reference evidence="2 3" key="1">
    <citation type="submission" date="2017-07" db="EMBL/GenBank/DDBJ databases">
        <authorList>
            <person name="Sun Z.S."/>
            <person name="Albrecht U."/>
            <person name="Echele G."/>
            <person name="Lee C.C."/>
        </authorList>
    </citation>
    <scope>NUCLEOTIDE SEQUENCE [LARGE SCALE GENOMIC DNA]</scope>
    <source>
        <strain evidence="2 3">CGMCC 1.12672</strain>
    </source>
</reference>
<feature type="transmembrane region" description="Helical" evidence="1">
    <location>
        <begin position="173"/>
        <end position="194"/>
    </location>
</feature>
<gene>
    <name evidence="2" type="ORF">SAMN06297144_0525</name>
</gene>
<keyword evidence="1" id="KW-0812">Transmembrane</keyword>
<feature type="transmembrane region" description="Helical" evidence="1">
    <location>
        <begin position="117"/>
        <end position="138"/>
    </location>
</feature>
<proteinExistence type="predicted"/>